<gene>
    <name evidence="1" type="ORF">CRM94_12885</name>
</gene>
<comment type="caution">
    <text evidence="1">The sequence shown here is derived from an EMBL/GenBank/DDBJ whole genome shotgun (WGS) entry which is preliminary data.</text>
</comment>
<dbReference type="InterPro" id="IPR003737">
    <property type="entry name" value="GlcNAc_PI_deacetylase-related"/>
</dbReference>
<evidence type="ECO:0000313" key="1">
    <source>
        <dbReference type="EMBL" id="PEH42974.1"/>
    </source>
</evidence>
<protein>
    <submittedName>
        <fullName evidence="1">GlcNAc-PI de-N-acetylase</fullName>
    </submittedName>
</protein>
<evidence type="ECO:0000313" key="2">
    <source>
        <dbReference type="Proteomes" id="UP000220629"/>
    </source>
</evidence>
<name>A0A2A7SH04_BURGA</name>
<organism evidence="1 2">
    <name type="scientific">Burkholderia gladioli</name>
    <name type="common">Pseudomonas marginata</name>
    <name type="synonym">Phytomonas marginata</name>
    <dbReference type="NCBI Taxonomy" id="28095"/>
    <lineage>
        <taxon>Bacteria</taxon>
        <taxon>Pseudomonadati</taxon>
        <taxon>Pseudomonadota</taxon>
        <taxon>Betaproteobacteria</taxon>
        <taxon>Burkholderiales</taxon>
        <taxon>Burkholderiaceae</taxon>
        <taxon>Burkholderia</taxon>
    </lineage>
</organism>
<dbReference type="RefSeq" id="WP_096751450.1">
    <property type="nucleotide sequence ID" value="NZ_CADEPO010000003.1"/>
</dbReference>
<dbReference type="AlphaFoldDB" id="A0A2A7SH04"/>
<dbReference type="Proteomes" id="UP000220629">
    <property type="component" value="Unassembled WGS sequence"/>
</dbReference>
<dbReference type="Pfam" id="PF02585">
    <property type="entry name" value="PIG-L"/>
    <property type="match status" value="1"/>
</dbReference>
<dbReference type="EMBL" id="PDDY01000001">
    <property type="protein sequence ID" value="PEH42974.1"/>
    <property type="molecule type" value="Genomic_DNA"/>
</dbReference>
<proteinExistence type="predicted"/>
<dbReference type="Gene3D" id="3.40.50.10320">
    <property type="entry name" value="LmbE-like"/>
    <property type="match status" value="1"/>
</dbReference>
<dbReference type="InterPro" id="IPR024078">
    <property type="entry name" value="LmbE-like_dom_sf"/>
</dbReference>
<accession>A0A2A7SH04</accession>
<dbReference type="SUPFAM" id="SSF102588">
    <property type="entry name" value="LmbE-like"/>
    <property type="match status" value="1"/>
</dbReference>
<reference evidence="2" key="1">
    <citation type="submission" date="2017-09" db="EMBL/GenBank/DDBJ databases">
        <title>FDA dAtabase for Regulatory Grade micrObial Sequences (FDA-ARGOS): Supporting development and validation of Infectious Disease Dx tests.</title>
        <authorList>
            <person name="Minogue T."/>
            <person name="Wolcott M."/>
            <person name="Wasieloski L."/>
            <person name="Aguilar W."/>
            <person name="Moore D."/>
            <person name="Tallon L."/>
            <person name="Sadzewicz L."/>
            <person name="Ott S."/>
            <person name="Zhao X."/>
            <person name="Nagaraj S."/>
            <person name="Vavikolanu K."/>
            <person name="Aluvathingal J."/>
            <person name="Nadendla S."/>
            <person name="Sichtig H."/>
        </authorList>
    </citation>
    <scope>NUCLEOTIDE SEQUENCE [LARGE SCALE GENOMIC DNA]</scope>
    <source>
        <strain evidence="2">FDAARGOS_390</strain>
    </source>
</reference>
<sequence length="244" mass="26788">MTSCTRWLVISPHLDDGVFGCGELLARSPGSLVVTVFAGIPAPGTPAPDWDRRAGFLHADQAMRHRRAEDRAALSALDAVPLWLDFLDDQYGERVEDEAIAAQLAAVIDAHPGHGVVAPAGLFHSDHERVHRAALSLWPRVPGARAWWCYEEAIYRRVDDLAERRRAAWRDQGWHAERVALPAGEPAAREAKARAVRSYASQAALLDDGRLDDTAAPETYWRLMLGQGVSAADGTQRADEECGR</sequence>